<sequence length="283" mass="31373">MLGNLLIVPSVDTTSSDSDFVTQLGTIRGELRIPGALEFRSPTSCAPLEGSFSPHSIVQPQVDAEGGIEDMGDSTQGQLKRVLRGCPSFEPTYVDGGCQETKRIRSSFGSLVSEGTSPVPNAEPRPRLPSFYDVCNRFQHLEEARNLEASNLDYKKPTDLAQSHGAEQAIRKDSRMKVDVLVSPTSTPSPSGVTCDHCGSTFKKRANLKRHISTVHGQQKDFQCPVCIASFSQKAHRDRHIRTVHVTEKKFTCSICDRAFTLRFSMLRHRLRFHPDAPAMDEM</sequence>
<organism evidence="9">
    <name type="scientific">Compsopogon caeruleus</name>
    <dbReference type="NCBI Taxonomy" id="31354"/>
    <lineage>
        <taxon>Eukaryota</taxon>
        <taxon>Rhodophyta</taxon>
        <taxon>Compsopogonophyceae</taxon>
        <taxon>Compsopogonales</taxon>
        <taxon>Compsopogonaceae</taxon>
        <taxon>Compsopogon</taxon>
    </lineage>
</organism>
<dbReference type="GO" id="GO:0000981">
    <property type="term" value="F:DNA-binding transcription factor activity, RNA polymerase II-specific"/>
    <property type="evidence" value="ECO:0007669"/>
    <property type="project" value="TreeGrafter"/>
</dbReference>
<evidence type="ECO:0000256" key="4">
    <source>
        <dbReference type="ARBA" id="ARBA00022771"/>
    </source>
</evidence>
<proteinExistence type="predicted"/>
<evidence type="ECO:0000256" key="3">
    <source>
        <dbReference type="ARBA" id="ARBA00022737"/>
    </source>
</evidence>
<dbReference type="PROSITE" id="PS50157">
    <property type="entry name" value="ZINC_FINGER_C2H2_2"/>
    <property type="match status" value="3"/>
</dbReference>
<keyword evidence="5" id="KW-0862">Zinc</keyword>
<dbReference type="GO" id="GO:0008270">
    <property type="term" value="F:zinc ion binding"/>
    <property type="evidence" value="ECO:0007669"/>
    <property type="project" value="UniProtKB-KW"/>
</dbReference>
<feature type="domain" description="C2H2-type" evidence="8">
    <location>
        <begin position="222"/>
        <end position="250"/>
    </location>
</feature>
<dbReference type="SMART" id="SM00355">
    <property type="entry name" value="ZnF_C2H2"/>
    <property type="match status" value="3"/>
</dbReference>
<dbReference type="GO" id="GO:0005634">
    <property type="term" value="C:nucleus"/>
    <property type="evidence" value="ECO:0007669"/>
    <property type="project" value="UniProtKB-SubCell"/>
</dbReference>
<keyword evidence="4 7" id="KW-0863">Zinc-finger</keyword>
<feature type="domain" description="C2H2-type" evidence="8">
    <location>
        <begin position="251"/>
        <end position="279"/>
    </location>
</feature>
<protein>
    <recommendedName>
        <fullName evidence="8">C2H2-type domain-containing protein</fullName>
    </recommendedName>
</protein>
<dbReference type="InterPro" id="IPR013087">
    <property type="entry name" value="Znf_C2H2_type"/>
</dbReference>
<dbReference type="PANTHER" id="PTHR24394:SF44">
    <property type="entry name" value="ZINC FINGER PROTEIN 271-LIKE"/>
    <property type="match status" value="1"/>
</dbReference>
<gene>
    <name evidence="9" type="ORF">CCAE0312_LOCUS1402</name>
</gene>
<evidence type="ECO:0000256" key="2">
    <source>
        <dbReference type="ARBA" id="ARBA00022723"/>
    </source>
</evidence>
<evidence type="ECO:0000256" key="6">
    <source>
        <dbReference type="ARBA" id="ARBA00023242"/>
    </source>
</evidence>
<dbReference type="AlphaFoldDB" id="A0A7S1T7M4"/>
<dbReference type="PANTHER" id="PTHR24394">
    <property type="entry name" value="ZINC FINGER PROTEIN"/>
    <property type="match status" value="1"/>
</dbReference>
<dbReference type="Gene3D" id="3.30.160.60">
    <property type="entry name" value="Classic Zinc Finger"/>
    <property type="match status" value="3"/>
</dbReference>
<dbReference type="PROSITE" id="PS00028">
    <property type="entry name" value="ZINC_FINGER_C2H2_1"/>
    <property type="match status" value="3"/>
</dbReference>
<reference evidence="9" key="1">
    <citation type="submission" date="2021-01" db="EMBL/GenBank/DDBJ databases">
        <authorList>
            <person name="Corre E."/>
            <person name="Pelletier E."/>
            <person name="Niang G."/>
            <person name="Scheremetjew M."/>
            <person name="Finn R."/>
            <person name="Kale V."/>
            <person name="Holt S."/>
            <person name="Cochrane G."/>
            <person name="Meng A."/>
            <person name="Brown T."/>
            <person name="Cohen L."/>
        </authorList>
    </citation>
    <scope>NUCLEOTIDE SEQUENCE</scope>
    <source>
        <strain evidence="9">SAG 36.94</strain>
    </source>
</reference>
<dbReference type="SUPFAM" id="SSF57667">
    <property type="entry name" value="beta-beta-alpha zinc fingers"/>
    <property type="match status" value="2"/>
</dbReference>
<comment type="subcellular location">
    <subcellularLocation>
        <location evidence="1">Nucleus</location>
    </subcellularLocation>
</comment>
<keyword evidence="6" id="KW-0539">Nucleus</keyword>
<name>A0A7S1T7M4_9RHOD</name>
<evidence type="ECO:0000256" key="7">
    <source>
        <dbReference type="PROSITE-ProRule" id="PRU00042"/>
    </source>
</evidence>
<feature type="domain" description="C2H2-type" evidence="8">
    <location>
        <begin position="193"/>
        <end position="221"/>
    </location>
</feature>
<keyword evidence="2" id="KW-0479">Metal-binding</keyword>
<keyword evidence="3" id="KW-0677">Repeat</keyword>
<evidence type="ECO:0000313" key="9">
    <source>
        <dbReference type="EMBL" id="CAD9226407.1"/>
    </source>
</evidence>
<dbReference type="Pfam" id="PF00096">
    <property type="entry name" value="zf-C2H2"/>
    <property type="match status" value="3"/>
</dbReference>
<accession>A0A7S1T7M4</accession>
<evidence type="ECO:0000259" key="8">
    <source>
        <dbReference type="PROSITE" id="PS50157"/>
    </source>
</evidence>
<evidence type="ECO:0000256" key="1">
    <source>
        <dbReference type="ARBA" id="ARBA00004123"/>
    </source>
</evidence>
<dbReference type="InterPro" id="IPR036236">
    <property type="entry name" value="Znf_C2H2_sf"/>
</dbReference>
<evidence type="ECO:0000256" key="5">
    <source>
        <dbReference type="ARBA" id="ARBA00022833"/>
    </source>
</evidence>
<dbReference type="EMBL" id="HBGH01002552">
    <property type="protein sequence ID" value="CAD9226407.1"/>
    <property type="molecule type" value="Transcribed_RNA"/>
</dbReference>